<dbReference type="PANTHER" id="PTHR35481">
    <property type="entry name" value="DNA-DIRECTED RNA POLYMERASE SUBUNIT ALPHA"/>
    <property type="match status" value="1"/>
</dbReference>
<feature type="compositionally biased region" description="Basic residues" evidence="1">
    <location>
        <begin position="1"/>
        <end position="12"/>
    </location>
</feature>
<accession>M1AQ56</accession>
<dbReference type="PANTHER" id="PTHR35481:SF4">
    <property type="match status" value="1"/>
</dbReference>
<sequence length="124" mass="13866">MSYIPPHKRHTKGSPSPIPTPAPESLIPALKKREFQVVWGAQRKEKYLGGILYAHRVVRKWFPVGLTNDSQCEAPTCFYAMANQYLMVLSDNLRSDSTAACKCTVIKDQGKIQLNKVSSQFPAS</sequence>
<dbReference type="EnsemblPlants" id="PGSC0003DMT400027772">
    <property type="protein sequence ID" value="PGSC0003DMT400027772"/>
    <property type="gene ID" value="PGSC0003DMG401010692"/>
</dbReference>
<keyword evidence="3" id="KW-1185">Reference proteome</keyword>
<protein>
    <submittedName>
        <fullName evidence="2">Uncharacterized protein</fullName>
    </submittedName>
</protein>
<name>M1AQ56_SOLTU</name>
<dbReference type="HOGENOM" id="CLU_2007990_0_0_1"/>
<dbReference type="InParanoid" id="M1AQ56"/>
<dbReference type="AlphaFoldDB" id="M1AQ56"/>
<dbReference type="Gramene" id="PGSC0003DMT400027772">
    <property type="protein sequence ID" value="PGSC0003DMT400027772"/>
    <property type="gene ID" value="PGSC0003DMG401010692"/>
</dbReference>
<dbReference type="PaxDb" id="4113-PGSC0003DMT400027772"/>
<feature type="region of interest" description="Disordered" evidence="1">
    <location>
        <begin position="1"/>
        <end position="22"/>
    </location>
</feature>
<reference evidence="3" key="1">
    <citation type="journal article" date="2011" name="Nature">
        <title>Genome sequence and analysis of the tuber crop potato.</title>
        <authorList>
            <consortium name="The Potato Genome Sequencing Consortium"/>
        </authorList>
    </citation>
    <scope>NUCLEOTIDE SEQUENCE [LARGE SCALE GENOMIC DNA]</scope>
    <source>
        <strain evidence="3">cv. DM1-3 516 R44</strain>
    </source>
</reference>
<evidence type="ECO:0000313" key="2">
    <source>
        <dbReference type="EnsemblPlants" id="PGSC0003DMT400027772"/>
    </source>
</evidence>
<proteinExistence type="predicted"/>
<organism evidence="2 3">
    <name type="scientific">Solanum tuberosum</name>
    <name type="common">Potato</name>
    <dbReference type="NCBI Taxonomy" id="4113"/>
    <lineage>
        <taxon>Eukaryota</taxon>
        <taxon>Viridiplantae</taxon>
        <taxon>Streptophyta</taxon>
        <taxon>Embryophyta</taxon>
        <taxon>Tracheophyta</taxon>
        <taxon>Spermatophyta</taxon>
        <taxon>Magnoliopsida</taxon>
        <taxon>eudicotyledons</taxon>
        <taxon>Gunneridae</taxon>
        <taxon>Pentapetalae</taxon>
        <taxon>asterids</taxon>
        <taxon>lamiids</taxon>
        <taxon>Solanales</taxon>
        <taxon>Solanaceae</taxon>
        <taxon>Solanoideae</taxon>
        <taxon>Solaneae</taxon>
        <taxon>Solanum</taxon>
    </lineage>
</organism>
<dbReference type="Proteomes" id="UP000011115">
    <property type="component" value="Unassembled WGS sequence"/>
</dbReference>
<evidence type="ECO:0000313" key="3">
    <source>
        <dbReference type="Proteomes" id="UP000011115"/>
    </source>
</evidence>
<reference evidence="2" key="2">
    <citation type="submission" date="2015-06" db="UniProtKB">
        <authorList>
            <consortium name="EnsemblPlants"/>
        </authorList>
    </citation>
    <scope>IDENTIFICATION</scope>
    <source>
        <strain evidence="2">DM1-3 516 R44</strain>
    </source>
</reference>
<evidence type="ECO:0000256" key="1">
    <source>
        <dbReference type="SAM" id="MobiDB-lite"/>
    </source>
</evidence>